<gene>
    <name evidence="3" type="ORF">BD324DRAFT_648804</name>
</gene>
<organism evidence="3 4">
    <name type="scientific">Kockovaella imperatae</name>
    <dbReference type="NCBI Taxonomy" id="4999"/>
    <lineage>
        <taxon>Eukaryota</taxon>
        <taxon>Fungi</taxon>
        <taxon>Dikarya</taxon>
        <taxon>Basidiomycota</taxon>
        <taxon>Agaricomycotina</taxon>
        <taxon>Tremellomycetes</taxon>
        <taxon>Tremellales</taxon>
        <taxon>Cuniculitremaceae</taxon>
        <taxon>Kockovaella</taxon>
    </lineage>
</organism>
<dbReference type="Pfam" id="PF00722">
    <property type="entry name" value="Glyco_hydro_16"/>
    <property type="match status" value="1"/>
</dbReference>
<protein>
    <submittedName>
        <fullName evidence="3">Concanavalin A-like lectin/glucanase domain-containing protein</fullName>
    </submittedName>
</protein>
<dbReference type="InterPro" id="IPR000757">
    <property type="entry name" value="Beta-glucanase-like"/>
</dbReference>
<evidence type="ECO:0000313" key="4">
    <source>
        <dbReference type="Proteomes" id="UP000193218"/>
    </source>
</evidence>
<dbReference type="PROSITE" id="PS51762">
    <property type="entry name" value="GH16_2"/>
    <property type="match status" value="1"/>
</dbReference>
<dbReference type="GO" id="GO:0005975">
    <property type="term" value="P:carbohydrate metabolic process"/>
    <property type="evidence" value="ECO:0007669"/>
    <property type="project" value="InterPro"/>
</dbReference>
<dbReference type="AlphaFoldDB" id="A0A1Y1URS0"/>
<dbReference type="InterPro" id="IPR013320">
    <property type="entry name" value="ConA-like_dom_sf"/>
</dbReference>
<evidence type="ECO:0000313" key="3">
    <source>
        <dbReference type="EMBL" id="ORX40204.1"/>
    </source>
</evidence>
<name>A0A1Y1URS0_9TREE</name>
<dbReference type="GeneID" id="33559698"/>
<accession>A0A1Y1URS0</accession>
<dbReference type="GO" id="GO:0030246">
    <property type="term" value="F:carbohydrate binding"/>
    <property type="evidence" value="ECO:0007669"/>
    <property type="project" value="UniProtKB-KW"/>
</dbReference>
<reference evidence="3 4" key="1">
    <citation type="submission" date="2017-03" db="EMBL/GenBank/DDBJ databases">
        <title>Widespread Adenine N6-methylation of Active Genes in Fungi.</title>
        <authorList>
            <consortium name="DOE Joint Genome Institute"/>
            <person name="Mondo S.J."/>
            <person name="Dannebaum R.O."/>
            <person name="Kuo R.C."/>
            <person name="Louie K.B."/>
            <person name="Bewick A.J."/>
            <person name="Labutti K."/>
            <person name="Haridas S."/>
            <person name="Kuo A."/>
            <person name="Salamov A."/>
            <person name="Ahrendt S.R."/>
            <person name="Lau R."/>
            <person name="Bowen B.P."/>
            <person name="Lipzen A."/>
            <person name="Sullivan W."/>
            <person name="Andreopoulos W.B."/>
            <person name="Clum A."/>
            <person name="Lindquist E."/>
            <person name="Daum C."/>
            <person name="Northen T.R."/>
            <person name="Ramamoorthy G."/>
            <person name="Schmitz R.J."/>
            <person name="Gryganskyi A."/>
            <person name="Culley D."/>
            <person name="Magnuson J."/>
            <person name="James T.Y."/>
            <person name="O'Malley M.A."/>
            <person name="Stajich J.E."/>
            <person name="Spatafora J.W."/>
            <person name="Visel A."/>
            <person name="Grigoriev I.V."/>
        </authorList>
    </citation>
    <scope>NUCLEOTIDE SEQUENCE [LARGE SCALE GENOMIC DNA]</scope>
    <source>
        <strain evidence="3 4">NRRL Y-17943</strain>
    </source>
</reference>
<feature type="domain" description="GH16" evidence="2">
    <location>
        <begin position="44"/>
        <end position="300"/>
    </location>
</feature>
<dbReference type="OrthoDB" id="2579977at2759"/>
<dbReference type="Proteomes" id="UP000193218">
    <property type="component" value="Unassembled WGS sequence"/>
</dbReference>
<dbReference type="STRING" id="4999.A0A1Y1URS0"/>
<proteinExistence type="predicted"/>
<dbReference type="PANTHER" id="PTHR38121:SF4">
    <property type="entry name" value="GH16 DOMAIN-CONTAINING PROTEIN-RELATED"/>
    <property type="match status" value="1"/>
</dbReference>
<dbReference type="SUPFAM" id="SSF49899">
    <property type="entry name" value="Concanavalin A-like lectins/glucanases"/>
    <property type="match status" value="1"/>
</dbReference>
<dbReference type="PANTHER" id="PTHR38121">
    <property type="entry name" value="GH16 DOMAIN-CONTAINING PROTEIN"/>
    <property type="match status" value="1"/>
</dbReference>
<dbReference type="RefSeq" id="XP_021873989.1">
    <property type="nucleotide sequence ID" value="XM_022017889.1"/>
</dbReference>
<dbReference type="GO" id="GO:0004553">
    <property type="term" value="F:hydrolase activity, hydrolyzing O-glycosyl compounds"/>
    <property type="evidence" value="ECO:0007669"/>
    <property type="project" value="InterPro"/>
</dbReference>
<dbReference type="Gene3D" id="2.60.120.200">
    <property type="match status" value="1"/>
</dbReference>
<feature type="chain" id="PRO_5012666042" evidence="1">
    <location>
        <begin position="19"/>
        <end position="319"/>
    </location>
</feature>
<keyword evidence="1" id="KW-0732">Signal</keyword>
<dbReference type="EMBL" id="NBSH01000002">
    <property type="protein sequence ID" value="ORX40204.1"/>
    <property type="molecule type" value="Genomic_DNA"/>
</dbReference>
<keyword evidence="3" id="KW-0430">Lectin</keyword>
<feature type="signal peptide" evidence="1">
    <location>
        <begin position="1"/>
        <end position="18"/>
    </location>
</feature>
<dbReference type="CDD" id="cd00413">
    <property type="entry name" value="Glyco_hydrolase_16"/>
    <property type="match status" value="1"/>
</dbReference>
<sequence length="319" mass="34794">MLGSYLVTWLLLQCLALGAVIPSPLSGTQYGVVDKSCPCGYVLTEYGNAYYPYYKLVTFDSLPVGPLKSANGLESLGFDISDEIYIGGTGPGNTTSVGHYYNIHIAKQSKAKDASHIMQLIVPGGQRAPGNLSGAEIHSSQAFTGGVFTAEMQMSGIVGTDQSMFTYHAADNSDDGPQDEQDIEILAAYLFKAGKNGTPPGVELTNWDPTDPENEKHSDTIVPFPQDPTKSFHNYTIAWLNQTTQYYFDKTLLKSPKGYYSYHPSYLYLNNWSDADPEFTLGPPKKTVIQQVKSISMYYHTAAQPGILAGCSMNQACLV</sequence>
<keyword evidence="4" id="KW-1185">Reference proteome</keyword>
<dbReference type="InParanoid" id="A0A1Y1URS0"/>
<evidence type="ECO:0000259" key="2">
    <source>
        <dbReference type="PROSITE" id="PS51762"/>
    </source>
</evidence>
<evidence type="ECO:0000256" key="1">
    <source>
        <dbReference type="SAM" id="SignalP"/>
    </source>
</evidence>
<comment type="caution">
    <text evidence="3">The sequence shown here is derived from an EMBL/GenBank/DDBJ whole genome shotgun (WGS) entry which is preliminary data.</text>
</comment>